<reference evidence="8 9" key="1">
    <citation type="journal article" date="2019" name="Int. J. Syst. Evol. Microbiol.">
        <title>The Global Catalogue of Microorganisms (GCM) 10K type strain sequencing project: providing services to taxonomists for standard genome sequencing and annotation.</title>
        <authorList>
            <consortium name="The Broad Institute Genomics Platform"/>
            <consortium name="The Broad Institute Genome Sequencing Center for Infectious Disease"/>
            <person name="Wu L."/>
            <person name="Ma J."/>
        </authorList>
    </citation>
    <scope>NUCLEOTIDE SEQUENCE [LARGE SCALE GENOMIC DNA]</scope>
    <source>
        <strain evidence="8 9">JCM 6305</strain>
    </source>
</reference>
<dbReference type="SUPFAM" id="SSF52540">
    <property type="entry name" value="P-loop containing nucleoside triphosphate hydrolases"/>
    <property type="match status" value="1"/>
</dbReference>
<dbReference type="EMBL" id="BAAASZ010000020">
    <property type="protein sequence ID" value="GAA2440885.1"/>
    <property type="molecule type" value="Genomic_DNA"/>
</dbReference>
<evidence type="ECO:0000256" key="3">
    <source>
        <dbReference type="ARBA" id="ARBA00022806"/>
    </source>
</evidence>
<keyword evidence="9" id="KW-1185">Reference proteome</keyword>
<dbReference type="PROSITE" id="PS51198">
    <property type="entry name" value="UVRD_HELICASE_ATP_BIND"/>
    <property type="match status" value="1"/>
</dbReference>
<dbReference type="PANTHER" id="PTHR11070:SF45">
    <property type="entry name" value="DNA 3'-5' HELICASE"/>
    <property type="match status" value="1"/>
</dbReference>
<proteinExistence type="predicted"/>
<dbReference type="InterPro" id="IPR014016">
    <property type="entry name" value="UvrD-like_ATP-bd"/>
</dbReference>
<dbReference type="InterPro" id="IPR000212">
    <property type="entry name" value="DNA_helicase_UvrD/REP"/>
</dbReference>
<keyword evidence="2 5" id="KW-0378">Hydrolase</keyword>
<evidence type="ECO:0000256" key="2">
    <source>
        <dbReference type="ARBA" id="ARBA00022801"/>
    </source>
</evidence>
<keyword evidence="4 5" id="KW-0067">ATP-binding</keyword>
<evidence type="ECO:0000256" key="1">
    <source>
        <dbReference type="ARBA" id="ARBA00022741"/>
    </source>
</evidence>
<evidence type="ECO:0000256" key="4">
    <source>
        <dbReference type="ARBA" id="ARBA00022840"/>
    </source>
</evidence>
<dbReference type="Proteomes" id="UP001501638">
    <property type="component" value="Unassembled WGS sequence"/>
</dbReference>
<accession>A0ABN3JXK2</accession>
<dbReference type="InterPro" id="IPR027417">
    <property type="entry name" value="P-loop_NTPase"/>
</dbReference>
<feature type="binding site" evidence="5">
    <location>
        <begin position="247"/>
        <end position="254"/>
    </location>
    <ligand>
        <name>ATP</name>
        <dbReference type="ChEBI" id="CHEBI:30616"/>
    </ligand>
</feature>
<protein>
    <recommendedName>
        <fullName evidence="7">UvrD-like helicase ATP-binding domain-containing protein</fullName>
    </recommendedName>
</protein>
<evidence type="ECO:0000256" key="5">
    <source>
        <dbReference type="PROSITE-ProRule" id="PRU00560"/>
    </source>
</evidence>
<keyword evidence="1 5" id="KW-0547">Nucleotide-binding</keyword>
<evidence type="ECO:0000259" key="7">
    <source>
        <dbReference type="PROSITE" id="PS51198"/>
    </source>
</evidence>
<feature type="region of interest" description="Disordered" evidence="6">
    <location>
        <begin position="170"/>
        <end position="198"/>
    </location>
</feature>
<organism evidence="8 9">
    <name type="scientific">Streptomyces macrosporus</name>
    <dbReference type="NCBI Taxonomy" id="44032"/>
    <lineage>
        <taxon>Bacteria</taxon>
        <taxon>Bacillati</taxon>
        <taxon>Actinomycetota</taxon>
        <taxon>Actinomycetes</taxon>
        <taxon>Kitasatosporales</taxon>
        <taxon>Streptomycetaceae</taxon>
        <taxon>Streptomyces</taxon>
    </lineage>
</organism>
<comment type="caution">
    <text evidence="8">The sequence shown here is derived from an EMBL/GenBank/DDBJ whole genome shotgun (WGS) entry which is preliminary data.</text>
</comment>
<keyword evidence="3 5" id="KW-0347">Helicase</keyword>
<dbReference type="Gene3D" id="3.40.50.300">
    <property type="entry name" value="P-loop containing nucleotide triphosphate hydrolases"/>
    <property type="match status" value="3"/>
</dbReference>
<evidence type="ECO:0000313" key="8">
    <source>
        <dbReference type="EMBL" id="GAA2440885.1"/>
    </source>
</evidence>
<evidence type="ECO:0000256" key="6">
    <source>
        <dbReference type="SAM" id="MobiDB-lite"/>
    </source>
</evidence>
<dbReference type="PANTHER" id="PTHR11070">
    <property type="entry name" value="UVRD / RECB / PCRA DNA HELICASE FAMILY MEMBER"/>
    <property type="match status" value="1"/>
</dbReference>
<evidence type="ECO:0000313" key="9">
    <source>
        <dbReference type="Proteomes" id="UP001501638"/>
    </source>
</evidence>
<feature type="region of interest" description="Disordered" evidence="6">
    <location>
        <begin position="1122"/>
        <end position="1171"/>
    </location>
</feature>
<dbReference type="Pfam" id="PF00580">
    <property type="entry name" value="UvrD-helicase"/>
    <property type="match status" value="1"/>
</dbReference>
<name>A0ABN3JXK2_9ACTN</name>
<feature type="domain" description="UvrD-like helicase ATP-binding" evidence="7">
    <location>
        <begin position="226"/>
        <end position="585"/>
    </location>
</feature>
<sequence length="1314" mass="144674">MYGSVGLRAHCRSGEQRREGYDMSTLSRESVIATEQKAVDRAYDCYEARFREMIDGSAARAAASGKDSITTKANAQAAADAYDLNGESLVVMRVDAVEPGAEGPVPWYIGRRTVLDVKTRDTVVVSWTSKMAVEWRKASQDAPGDVRLRRALMCDGRTVRDYRDEISLLPQKDAPAVPPQRKRSPTPGDVAKKATRRAKGKTEVDDFLLRVLNRSRSGNMRDIVETIQRDQLELVTNAPQGVLVIQGGPGTGKSAVGLHRVTWLVDNNHFRAEDILVVGPHRRFLEYVGRVLPTLGTVDVTAVELPLLWAGEARGTDSPLARRIKSDERMAIVLRRRVHGTCRPDAVDSFTTPAADERDEKEFVVTVEGRPVRVPRSEVIGLVEQARDTAGSYRQHRDRFRALLVDRLVSAAAGSSSRGSLDQAARARIERHRQVVSLVERTWPQLSPEEALRSLFDSANRLRECADGVLGEGEQDAIRRSRAKKIDEEPWTPDDLVLLEELRFLIASEIPATYRHIVLDEAQDLTPMQARSLARRCPKGSMTVLGDLAQATGPHTYGSWDRLARILAGKDGWHLAKLGTSYRVPQEVMDFVAPLATAVAPAVPFPIAVRGAGPEAVSLVPVEPWRLLDEAVTRASRLFGSDGERPRSIALVVPDGTGWQEEVRQRVQASDELDDRTRSTLSVVTTGQVKGMEFDHVIVLEPATVVSQGAAGLRSLYVALTRCTQSLTVLHCAPLPAVLIGDAGTSVSEGTMTGHRQCTRYRADGSHCGNHTTHPDGWCREVLCDGYRTAEPMPPKPWRPAPETPGHTDRQERLELSEADLRSLRISHRALDDFVSSHGGSPREAEYEMRETVADFLAEAHHSRRANGCWLLDHHGYRFELSPRGTTVTAYQTIHAERSHAQYKAGVPSRIKRNRMTVKDAESPALIEEQHTTVEHRSLPIGTEVMVRVLGRATERRWHAKALEPGTPARILLCLGPSTRAPEVGSKLTGWVFRHAAGADLVKVGDFGRKPISASMAPRYAAALAVFDELTGGAPPEDVKERLSELKGMANRCLRNDQADWLEVWRLLGEPTTERLTELRDLAQEARAAVVAEDRATVRRLVADFAASDWKRALADARSRLSYPDAEEGAVDDPPEKDIPENTIEENEHPMPQPSVPAQPVRSSTSESPAPSFLDELTASVASDRECHIHEALRFELRAALLRKGLRPTDSPLVDIHCGSPHGSLLFEVLGEGMVSYRHMRDGVLRLMEVRHASGAKADRLFLVLPEAPAEPWAVDTVASAFGVSMIWQSQEGWRGPEVNTALGSAVGAPTGKG</sequence>
<gene>
    <name evidence="8" type="ORF">GCM10010405_25350</name>
</gene>